<dbReference type="AlphaFoldDB" id="A0A564YTP9"/>
<accession>A0A564YTP9</accession>
<proteinExistence type="predicted"/>
<evidence type="ECO:0000313" key="2">
    <source>
        <dbReference type="EMBL" id="VUZ49924.1"/>
    </source>
</evidence>
<reference evidence="2 3" key="1">
    <citation type="submission" date="2019-07" db="EMBL/GenBank/DDBJ databases">
        <authorList>
            <person name="Jastrzebski P J."/>
            <person name="Paukszto L."/>
            <person name="Jastrzebski P J."/>
        </authorList>
    </citation>
    <scope>NUCLEOTIDE SEQUENCE [LARGE SCALE GENOMIC DNA]</scope>
    <source>
        <strain evidence="2 3">WMS-il1</strain>
    </source>
</reference>
<keyword evidence="1" id="KW-1133">Transmembrane helix</keyword>
<feature type="transmembrane region" description="Helical" evidence="1">
    <location>
        <begin position="22"/>
        <end position="42"/>
    </location>
</feature>
<dbReference type="EMBL" id="CABIJS010000333">
    <property type="protein sequence ID" value="VUZ49924.1"/>
    <property type="molecule type" value="Genomic_DNA"/>
</dbReference>
<keyword evidence="1" id="KW-0812">Transmembrane</keyword>
<gene>
    <name evidence="2" type="ORF">WMSIL1_LOCUS8888</name>
</gene>
<sequence length="91" mass="10864">MTSDRLLNRRRPPLPLLRYLHILWKIIWILLIFGVITLSITLHGIRSYQNKTAHVDLMTRNDKTPGVNENTWLIGTLNYEWEYLRVNKGDY</sequence>
<keyword evidence="3" id="KW-1185">Reference proteome</keyword>
<organism evidence="2 3">
    <name type="scientific">Hymenolepis diminuta</name>
    <name type="common">Rat tapeworm</name>
    <dbReference type="NCBI Taxonomy" id="6216"/>
    <lineage>
        <taxon>Eukaryota</taxon>
        <taxon>Metazoa</taxon>
        <taxon>Spiralia</taxon>
        <taxon>Lophotrochozoa</taxon>
        <taxon>Platyhelminthes</taxon>
        <taxon>Cestoda</taxon>
        <taxon>Eucestoda</taxon>
        <taxon>Cyclophyllidea</taxon>
        <taxon>Hymenolepididae</taxon>
        <taxon>Hymenolepis</taxon>
    </lineage>
</organism>
<feature type="non-terminal residue" evidence="2">
    <location>
        <position position="91"/>
    </location>
</feature>
<evidence type="ECO:0000313" key="3">
    <source>
        <dbReference type="Proteomes" id="UP000321570"/>
    </source>
</evidence>
<protein>
    <submittedName>
        <fullName evidence="2">Uncharacterized protein</fullName>
    </submittedName>
</protein>
<keyword evidence="1" id="KW-0472">Membrane</keyword>
<evidence type="ECO:0000256" key="1">
    <source>
        <dbReference type="SAM" id="Phobius"/>
    </source>
</evidence>
<name>A0A564YTP9_HYMDI</name>
<dbReference type="Proteomes" id="UP000321570">
    <property type="component" value="Unassembled WGS sequence"/>
</dbReference>